<comment type="catalytic activity">
    <reaction evidence="4">
        <text>alpha-D-galactosyl-(1-&gt;3)-1D-myo-inositol + sucrose = raffinose + myo-inositol</text>
        <dbReference type="Rhea" id="RHEA:20161"/>
        <dbReference type="ChEBI" id="CHEBI:16634"/>
        <dbReference type="ChEBI" id="CHEBI:17268"/>
        <dbReference type="ChEBI" id="CHEBI:17505"/>
        <dbReference type="ChEBI" id="CHEBI:17992"/>
        <dbReference type="EC" id="2.4.1.82"/>
    </reaction>
</comment>
<dbReference type="PANTHER" id="PTHR31268:SF32">
    <property type="entry name" value="GALACTINOL--SUCROSE GALACTOSYLTRANSFERASE 2-RELATED"/>
    <property type="match status" value="1"/>
</dbReference>
<organism evidence="5 6">
    <name type="scientific">Glutinoglossum americanum</name>
    <dbReference type="NCBI Taxonomy" id="1670608"/>
    <lineage>
        <taxon>Eukaryota</taxon>
        <taxon>Fungi</taxon>
        <taxon>Dikarya</taxon>
        <taxon>Ascomycota</taxon>
        <taxon>Pezizomycotina</taxon>
        <taxon>Geoglossomycetes</taxon>
        <taxon>Geoglossales</taxon>
        <taxon>Geoglossaceae</taxon>
        <taxon>Glutinoglossum</taxon>
    </lineage>
</organism>
<dbReference type="Proteomes" id="UP000698800">
    <property type="component" value="Unassembled WGS sequence"/>
</dbReference>
<accession>A0A9P8I5Q5</accession>
<evidence type="ECO:0000313" key="6">
    <source>
        <dbReference type="Proteomes" id="UP000698800"/>
    </source>
</evidence>
<keyword evidence="3" id="KW-0119">Carbohydrate metabolism</keyword>
<dbReference type="InterPro" id="IPR008811">
    <property type="entry name" value="Glycosyl_hydrolases_36"/>
</dbReference>
<dbReference type="Gene3D" id="3.20.20.70">
    <property type="entry name" value="Aldolase class I"/>
    <property type="match status" value="1"/>
</dbReference>
<evidence type="ECO:0000256" key="4">
    <source>
        <dbReference type="ARBA" id="ARBA00049426"/>
    </source>
</evidence>
<dbReference type="SUPFAM" id="SSF51445">
    <property type="entry name" value="(Trans)glycosidases"/>
    <property type="match status" value="1"/>
</dbReference>
<dbReference type="GO" id="GO:0004557">
    <property type="term" value="F:alpha-galactosidase activity"/>
    <property type="evidence" value="ECO:0007669"/>
    <property type="project" value="UniProtKB-EC"/>
</dbReference>
<dbReference type="Pfam" id="PF05691">
    <property type="entry name" value="Raffinose_syn"/>
    <property type="match status" value="2"/>
</dbReference>
<dbReference type="InterPro" id="IPR017853">
    <property type="entry name" value="GH"/>
</dbReference>
<dbReference type="GO" id="GO:0047274">
    <property type="term" value="F:galactinol-sucrose galactosyltransferase activity"/>
    <property type="evidence" value="ECO:0007669"/>
    <property type="project" value="UniProtKB-EC"/>
</dbReference>
<name>A0A9P8I5Q5_9PEZI</name>
<dbReference type="EMBL" id="JAGHQL010000171">
    <property type="protein sequence ID" value="KAH0536954.1"/>
    <property type="molecule type" value="Genomic_DNA"/>
</dbReference>
<dbReference type="OrthoDB" id="4664297at2759"/>
<dbReference type="PANTHER" id="PTHR31268">
    <property type="match status" value="1"/>
</dbReference>
<gene>
    <name evidence="5" type="ORF">FGG08_006219</name>
</gene>
<comment type="similarity">
    <text evidence="2">Belongs to the glycosyl hydrolases 36 family.</text>
</comment>
<dbReference type="AlphaFoldDB" id="A0A9P8I5Q5"/>
<comment type="catalytic activity">
    <reaction evidence="1">
        <text>Hydrolysis of terminal, non-reducing alpha-D-galactose residues in alpha-D-galactosides, including galactose oligosaccharides, galactomannans and galactolipids.</text>
        <dbReference type="EC" id="3.2.1.22"/>
    </reaction>
</comment>
<comment type="caution">
    <text evidence="5">The sequence shown here is derived from an EMBL/GenBank/DDBJ whole genome shotgun (WGS) entry which is preliminary data.</text>
</comment>
<evidence type="ECO:0000256" key="1">
    <source>
        <dbReference type="ARBA" id="ARBA00001255"/>
    </source>
</evidence>
<evidence type="ECO:0000256" key="2">
    <source>
        <dbReference type="ARBA" id="ARBA00007240"/>
    </source>
</evidence>
<evidence type="ECO:0000256" key="3">
    <source>
        <dbReference type="ARBA" id="ARBA00023277"/>
    </source>
</evidence>
<evidence type="ECO:0008006" key="7">
    <source>
        <dbReference type="Google" id="ProtNLM"/>
    </source>
</evidence>
<reference evidence="5" key="1">
    <citation type="submission" date="2021-03" db="EMBL/GenBank/DDBJ databases">
        <title>Comparative genomics and phylogenomic investigation of the class Geoglossomycetes provide insights into ecological specialization and systematics.</title>
        <authorList>
            <person name="Melie T."/>
            <person name="Pirro S."/>
            <person name="Miller A.N."/>
            <person name="Quandt A."/>
        </authorList>
    </citation>
    <scope>NUCLEOTIDE SEQUENCE</scope>
    <source>
        <strain evidence="5">GBOQ0MN5Z8</strain>
    </source>
</reference>
<evidence type="ECO:0000313" key="5">
    <source>
        <dbReference type="EMBL" id="KAH0536954.1"/>
    </source>
</evidence>
<proteinExistence type="inferred from homology"/>
<protein>
    <recommendedName>
        <fullName evidence="7">Alpha-galactosidase</fullName>
    </recommendedName>
</protein>
<dbReference type="InterPro" id="IPR013785">
    <property type="entry name" value="Aldolase_TIM"/>
</dbReference>
<keyword evidence="6" id="KW-1185">Reference proteome</keyword>
<sequence length="773" mass="86018">MDGQIVFQQHSLSDSADLSAYIMDLNSGLNIESSQVGDPKQWIWSVTAAAEGSKDRHSGYTDTILGCPRDISRWFSTVRHWSPWLAPRHGKSKFSADSDSILTCFLRNDGLHVVLLAISGLDDILTVLKADSKGNIIISSRNDGQSQGTTRILVSVGKDLDSTLKIVINQARGAIWQEQEGPANTEAQLQKYGGVEPKWFEYWYDGLGYCTWNSLGQNLSEEKILNALEDLNTKNIRISNLIIDDNWQSLSNNGWVEFEANKNFPGGLKHTIDTIRGKYQHIQHIAVWHALMGYWGGISPTGKINDTYQCVDVKVGGNTLRVVDAADVSRFYENFYRFLWECHIDAVKTDAQFFLDELVHADDRRRLTKAYQDAYYFPEIPESHPWHIFCNAHNSTFTSHLNVLPDWDMFQTSHLYASFHAAARCISGGPIYITDEPGKHNVSLISQFVARTVSGKTVILRPDLVGKTTEPYTAYDAERLLKVANFTGRMETGTSLLAVFNVSKRSLVELVPLRGFLGICGDKNYIVRAHSTGEISKILPGDSRSDTSLLVLDLPPCGWEILSAYPLQTIHFGSGDDTELLKFANLGLLEKMTGAAAVLNTNIRIPDSSSTKLKIEVSLRALGVLGLYMSNLSRKSIDSDFLILVLGRVIPRHTVTKSEKIPELLMIDVEKAWDEMGLSSGWNNEGEREEEQQPELTALGEETARWDDLPDAIGRVEMAGEEKMVAMEERIEERMGAIEEALGGLAEALGEGKMIKAGVRRVKAALGSREEGN</sequence>